<dbReference type="OMA" id="IMCARKL"/>
<sequence length="271" mass="31811">MHTKERNSGSQPDRLSCLPNLVLIMIISHLSFKKCIQTSVLSKRWRNLCHQTKNIAFKESEYVNRIGCNKVFRFQGQVINSFEIHHSNPVGLGTDIEYLIEFAISKQVNKLVLDFSNPAWRTTSDVSWREVIIDLPECLYRQKSVESLYIYACRFDLLKFANQDMLRSLFIGWTGLKKVECLLSKFPLLKSLSIKNCWELDSMMIEGQIKELVIENCDFPLMSCSFDLPNVDIFKYSGHMFFHASFLLRKHKDRPRFLLDCRSPWALRRER</sequence>
<dbReference type="eggNOG" id="ENOG502QVFC">
    <property type="taxonomic scope" value="Eukaryota"/>
</dbReference>
<dbReference type="InterPro" id="IPR001810">
    <property type="entry name" value="F-box_dom"/>
</dbReference>
<dbReference type="AlphaFoldDB" id="V4LGZ8"/>
<dbReference type="Gramene" id="ESQ42984">
    <property type="protein sequence ID" value="ESQ42984"/>
    <property type="gene ID" value="EUTSA_v10015684mg"/>
</dbReference>
<dbReference type="InterPro" id="IPR036047">
    <property type="entry name" value="F-box-like_dom_sf"/>
</dbReference>
<reference evidence="2 3" key="1">
    <citation type="journal article" date="2013" name="Front. Plant Sci.">
        <title>The Reference Genome of the Halophytic Plant Eutrema salsugineum.</title>
        <authorList>
            <person name="Yang R."/>
            <person name="Jarvis D.E."/>
            <person name="Chen H."/>
            <person name="Beilstein M.A."/>
            <person name="Grimwood J."/>
            <person name="Jenkins J."/>
            <person name="Shu S."/>
            <person name="Prochnik S."/>
            <person name="Xin M."/>
            <person name="Ma C."/>
            <person name="Schmutz J."/>
            <person name="Wing R.A."/>
            <person name="Mitchell-Olds T."/>
            <person name="Schumaker K.S."/>
            <person name="Wang X."/>
        </authorList>
    </citation>
    <scope>NUCLEOTIDE SEQUENCE [LARGE SCALE GENOMIC DNA]</scope>
</reference>
<dbReference type="Proteomes" id="UP000030689">
    <property type="component" value="Unassembled WGS sequence"/>
</dbReference>
<dbReference type="PANTHER" id="PTHR31293">
    <property type="entry name" value="RNI-LIKE SUPERFAMILY PROTEIN"/>
    <property type="match status" value="1"/>
</dbReference>
<dbReference type="InterPro" id="IPR055294">
    <property type="entry name" value="FBL60-like"/>
</dbReference>
<gene>
    <name evidence="2" type="ORF">EUTSA_v10015684mg</name>
</gene>
<name>V4LGZ8_EUTSA</name>
<dbReference type="KEGG" id="eus:EUTSA_v10015684mg"/>
<dbReference type="PANTHER" id="PTHR31293:SF12">
    <property type="entry name" value="RNI-LIKE SUPERFAMILY PROTEIN"/>
    <property type="match status" value="1"/>
</dbReference>
<evidence type="ECO:0000259" key="1">
    <source>
        <dbReference type="PROSITE" id="PS50181"/>
    </source>
</evidence>
<evidence type="ECO:0000313" key="3">
    <source>
        <dbReference type="Proteomes" id="UP000030689"/>
    </source>
</evidence>
<protein>
    <recommendedName>
        <fullName evidence="1">F-box domain-containing protein</fullName>
    </recommendedName>
</protein>
<keyword evidence="3" id="KW-1185">Reference proteome</keyword>
<proteinExistence type="predicted"/>
<organism evidence="2 3">
    <name type="scientific">Eutrema salsugineum</name>
    <name type="common">Saltwater cress</name>
    <name type="synonym">Sisymbrium salsugineum</name>
    <dbReference type="NCBI Taxonomy" id="72664"/>
    <lineage>
        <taxon>Eukaryota</taxon>
        <taxon>Viridiplantae</taxon>
        <taxon>Streptophyta</taxon>
        <taxon>Embryophyta</taxon>
        <taxon>Tracheophyta</taxon>
        <taxon>Spermatophyta</taxon>
        <taxon>Magnoliopsida</taxon>
        <taxon>eudicotyledons</taxon>
        <taxon>Gunneridae</taxon>
        <taxon>Pentapetalae</taxon>
        <taxon>rosids</taxon>
        <taxon>malvids</taxon>
        <taxon>Brassicales</taxon>
        <taxon>Brassicaceae</taxon>
        <taxon>Eutremeae</taxon>
        <taxon>Eutrema</taxon>
    </lineage>
</organism>
<dbReference type="Pfam" id="PF00646">
    <property type="entry name" value="F-box"/>
    <property type="match status" value="1"/>
</dbReference>
<accession>V4LGZ8</accession>
<dbReference type="EMBL" id="KI517464">
    <property type="protein sequence ID" value="ESQ42984.1"/>
    <property type="molecule type" value="Genomic_DNA"/>
</dbReference>
<dbReference type="Gene3D" id="1.20.1280.50">
    <property type="match status" value="1"/>
</dbReference>
<evidence type="ECO:0000313" key="2">
    <source>
        <dbReference type="EMBL" id="ESQ42984.1"/>
    </source>
</evidence>
<dbReference type="SUPFAM" id="SSF81383">
    <property type="entry name" value="F-box domain"/>
    <property type="match status" value="1"/>
</dbReference>
<feature type="domain" description="F-box" evidence="1">
    <location>
        <begin position="12"/>
        <end position="60"/>
    </location>
</feature>
<dbReference type="PROSITE" id="PS50181">
    <property type="entry name" value="FBOX"/>
    <property type="match status" value="1"/>
</dbReference>
<dbReference type="SUPFAM" id="SSF52047">
    <property type="entry name" value="RNI-like"/>
    <property type="match status" value="1"/>
</dbReference>
<dbReference type="STRING" id="72664.V4LGZ8"/>